<name>A0AAD3SRN6_NEPGR</name>
<gene>
    <name evidence="2" type="ORF">Nepgr_018614</name>
</gene>
<keyword evidence="3" id="KW-1185">Reference proteome</keyword>
<sequence length="115" mass="12661">MILAQATIGFSPKVVAKVIVVFFLGIILLGFVSPALAAHGCEGNKWDFFNSKASVRRLVPVQTRGVGDPMPNSETKNKPSLESRRSLRTSPYNSVPSPLSNRPHEWVYYTPPPHS</sequence>
<evidence type="ECO:0000256" key="1">
    <source>
        <dbReference type="SAM" id="MobiDB-lite"/>
    </source>
</evidence>
<evidence type="ECO:0000313" key="2">
    <source>
        <dbReference type="EMBL" id="GMH16773.1"/>
    </source>
</evidence>
<reference evidence="2" key="1">
    <citation type="submission" date="2023-05" db="EMBL/GenBank/DDBJ databases">
        <title>Nepenthes gracilis genome sequencing.</title>
        <authorList>
            <person name="Fukushima K."/>
        </authorList>
    </citation>
    <scope>NUCLEOTIDE SEQUENCE</scope>
    <source>
        <strain evidence="2">SING2019-196</strain>
    </source>
</reference>
<evidence type="ECO:0000313" key="3">
    <source>
        <dbReference type="Proteomes" id="UP001279734"/>
    </source>
</evidence>
<proteinExistence type="predicted"/>
<feature type="compositionally biased region" description="Basic and acidic residues" evidence="1">
    <location>
        <begin position="75"/>
        <end position="85"/>
    </location>
</feature>
<organism evidence="2 3">
    <name type="scientific">Nepenthes gracilis</name>
    <name type="common">Slender pitcher plant</name>
    <dbReference type="NCBI Taxonomy" id="150966"/>
    <lineage>
        <taxon>Eukaryota</taxon>
        <taxon>Viridiplantae</taxon>
        <taxon>Streptophyta</taxon>
        <taxon>Embryophyta</taxon>
        <taxon>Tracheophyta</taxon>
        <taxon>Spermatophyta</taxon>
        <taxon>Magnoliopsida</taxon>
        <taxon>eudicotyledons</taxon>
        <taxon>Gunneridae</taxon>
        <taxon>Pentapetalae</taxon>
        <taxon>Caryophyllales</taxon>
        <taxon>Nepenthaceae</taxon>
        <taxon>Nepenthes</taxon>
    </lineage>
</organism>
<protein>
    <submittedName>
        <fullName evidence="2">Uncharacterized protein</fullName>
    </submittedName>
</protein>
<dbReference type="Proteomes" id="UP001279734">
    <property type="component" value="Unassembled WGS sequence"/>
</dbReference>
<comment type="caution">
    <text evidence="2">The sequence shown here is derived from an EMBL/GenBank/DDBJ whole genome shotgun (WGS) entry which is preliminary data.</text>
</comment>
<feature type="compositionally biased region" description="Polar residues" evidence="1">
    <location>
        <begin position="88"/>
        <end position="100"/>
    </location>
</feature>
<feature type="region of interest" description="Disordered" evidence="1">
    <location>
        <begin position="61"/>
        <end position="115"/>
    </location>
</feature>
<accession>A0AAD3SRN6</accession>
<dbReference type="AlphaFoldDB" id="A0AAD3SRN6"/>
<dbReference type="EMBL" id="BSYO01000017">
    <property type="protein sequence ID" value="GMH16773.1"/>
    <property type="molecule type" value="Genomic_DNA"/>
</dbReference>